<dbReference type="RefSeq" id="WP_196204411.1">
    <property type="nucleotide sequence ID" value="NZ_JADPUN010000253.1"/>
</dbReference>
<evidence type="ECO:0000256" key="4">
    <source>
        <dbReference type="ARBA" id="ARBA00023239"/>
    </source>
</evidence>
<name>A0ABS0H351_9ACTN</name>
<reference evidence="6 7" key="1">
    <citation type="submission" date="2020-11" db="EMBL/GenBank/DDBJ databases">
        <title>A novel isolate from a Black sea contaminated sediment with potential to produce alkanes: Plantactinospora alkalitolerans sp. nov.</title>
        <authorList>
            <person name="Carro L."/>
            <person name="Veyisoglu A."/>
            <person name="Guven K."/>
            <person name="Schumann P."/>
            <person name="Klenk H.-P."/>
            <person name="Sahin N."/>
        </authorList>
    </citation>
    <scope>NUCLEOTIDE SEQUENCE [LARGE SCALE GENOMIC DNA]</scope>
    <source>
        <strain evidence="6 7">S1510</strain>
    </source>
</reference>
<evidence type="ECO:0000313" key="6">
    <source>
        <dbReference type="EMBL" id="MBF9132891.1"/>
    </source>
</evidence>
<evidence type="ECO:0000256" key="3">
    <source>
        <dbReference type="ARBA" id="ARBA00011233"/>
    </source>
</evidence>
<comment type="similarity">
    <text evidence="2">Belongs to the KHG/KDPG aldolase family.</text>
</comment>
<evidence type="ECO:0000256" key="5">
    <source>
        <dbReference type="ARBA" id="ARBA00023277"/>
    </source>
</evidence>
<evidence type="ECO:0000256" key="2">
    <source>
        <dbReference type="ARBA" id="ARBA00006906"/>
    </source>
</evidence>
<keyword evidence="5" id="KW-0119">Carbohydrate metabolism</keyword>
<dbReference type="PANTHER" id="PTHR30246:SF1">
    <property type="entry name" value="2-DEHYDRO-3-DEOXY-6-PHOSPHOGALACTONATE ALDOLASE-RELATED"/>
    <property type="match status" value="1"/>
</dbReference>
<comment type="subunit">
    <text evidence="3">Homotrimer.</text>
</comment>
<keyword evidence="7" id="KW-1185">Reference proteome</keyword>
<gene>
    <name evidence="6" type="ORF">I0C86_28610</name>
</gene>
<dbReference type="InterPro" id="IPR000887">
    <property type="entry name" value="Aldlse_KDPG_KHG"/>
</dbReference>
<dbReference type="CDD" id="cd00452">
    <property type="entry name" value="KDPG_aldolase"/>
    <property type="match status" value="1"/>
</dbReference>
<evidence type="ECO:0000313" key="7">
    <source>
        <dbReference type="Proteomes" id="UP000638560"/>
    </source>
</evidence>
<sequence>MNLPEMLRRHRLLAVVRGDDPEAALDSVLVLAEAGIALIEVAVTSKDEAGVLVRARAELGPDAPLGAGMVFTEADVVQAEQAGASFVVTPGLVPAVAESVRLGIPALVGALTPTEVVAASLAGAAAVKVFPASLGGPAYLRALREPFPDVPFVPVGGVDIESIPDYFSAGAIAVGVAEPLLGSAPRGGDLDSLRLRAVAFRAAIVGSPEG</sequence>
<accession>A0ABS0H351</accession>
<dbReference type="Gene3D" id="3.20.20.70">
    <property type="entry name" value="Aldolase class I"/>
    <property type="match status" value="1"/>
</dbReference>
<dbReference type="SUPFAM" id="SSF51569">
    <property type="entry name" value="Aldolase"/>
    <property type="match status" value="1"/>
</dbReference>
<dbReference type="InterPro" id="IPR013785">
    <property type="entry name" value="Aldolase_TIM"/>
</dbReference>
<dbReference type="EMBL" id="JADPUN010000253">
    <property type="protein sequence ID" value="MBF9132891.1"/>
    <property type="molecule type" value="Genomic_DNA"/>
</dbReference>
<proteinExistence type="inferred from homology"/>
<evidence type="ECO:0000256" key="1">
    <source>
        <dbReference type="ARBA" id="ARBA00004761"/>
    </source>
</evidence>
<comment type="caution">
    <text evidence="6">The sequence shown here is derived from an EMBL/GenBank/DDBJ whole genome shotgun (WGS) entry which is preliminary data.</text>
</comment>
<dbReference type="Proteomes" id="UP000638560">
    <property type="component" value="Unassembled WGS sequence"/>
</dbReference>
<comment type="pathway">
    <text evidence="1">Carbohydrate acid metabolism.</text>
</comment>
<dbReference type="PANTHER" id="PTHR30246">
    <property type="entry name" value="2-KETO-3-DEOXY-6-PHOSPHOGLUCONATE ALDOLASE"/>
    <property type="match status" value="1"/>
</dbReference>
<protein>
    <submittedName>
        <fullName evidence="6">Bifunctional 4-hydroxy-2-oxoglutarate aldolase/2-dehydro-3-deoxy-phosphogluconate aldolase</fullName>
    </submittedName>
</protein>
<dbReference type="Pfam" id="PF01081">
    <property type="entry name" value="Aldolase"/>
    <property type="match status" value="1"/>
</dbReference>
<organism evidence="6 7">
    <name type="scientific">Plantactinospora alkalitolerans</name>
    <dbReference type="NCBI Taxonomy" id="2789879"/>
    <lineage>
        <taxon>Bacteria</taxon>
        <taxon>Bacillati</taxon>
        <taxon>Actinomycetota</taxon>
        <taxon>Actinomycetes</taxon>
        <taxon>Micromonosporales</taxon>
        <taxon>Micromonosporaceae</taxon>
        <taxon>Plantactinospora</taxon>
    </lineage>
</organism>
<keyword evidence="4" id="KW-0456">Lyase</keyword>